<sequence>MFLRALLLVVAVLGLTACETIEGAGRDLEKAGEAIQDEANEE</sequence>
<accession>A0A432YVQ0</accession>
<organism evidence="7 8">
    <name type="scientific">Idiomarina piscisalsi</name>
    <dbReference type="NCBI Taxonomy" id="1096243"/>
    <lineage>
        <taxon>Bacteria</taxon>
        <taxon>Pseudomonadati</taxon>
        <taxon>Pseudomonadota</taxon>
        <taxon>Gammaproteobacteria</taxon>
        <taxon>Alteromonadales</taxon>
        <taxon>Idiomarinaceae</taxon>
        <taxon>Idiomarina</taxon>
    </lineage>
</organism>
<keyword evidence="4" id="KW-0472">Membrane</keyword>
<reference evidence="7 8" key="1">
    <citation type="journal article" date="2011" name="Front. Microbiol.">
        <title>Genomic signatures of strain selection and enhancement in Bacillus atrophaeus var. globigii, a historical biowarfare simulant.</title>
        <authorList>
            <person name="Gibbons H.S."/>
            <person name="Broomall S.M."/>
            <person name="McNew L.A."/>
            <person name="Daligault H."/>
            <person name="Chapman C."/>
            <person name="Bruce D."/>
            <person name="Karavis M."/>
            <person name="Krepps M."/>
            <person name="McGregor P.A."/>
            <person name="Hong C."/>
            <person name="Park K.H."/>
            <person name="Akmal A."/>
            <person name="Feldman A."/>
            <person name="Lin J.S."/>
            <person name="Chang W.E."/>
            <person name="Higgs B.W."/>
            <person name="Demirev P."/>
            <person name="Lindquist J."/>
            <person name="Liem A."/>
            <person name="Fochler E."/>
            <person name="Read T.D."/>
            <person name="Tapia R."/>
            <person name="Johnson S."/>
            <person name="Bishop-Lilly K.A."/>
            <person name="Detter C."/>
            <person name="Han C."/>
            <person name="Sozhamannan S."/>
            <person name="Rosenzweig C.N."/>
            <person name="Skowronski E.W."/>
        </authorList>
    </citation>
    <scope>NUCLEOTIDE SEQUENCE [LARGE SCALE GENOMIC DNA]</scope>
    <source>
        <strain evidence="7 8">TPS4-2</strain>
    </source>
</reference>
<dbReference type="RefSeq" id="WP_126751077.1">
    <property type="nucleotide sequence ID" value="NZ_JBHUMT010000016.1"/>
</dbReference>
<comment type="caution">
    <text evidence="7">The sequence shown here is derived from an EMBL/GenBank/DDBJ whole genome shotgun (WGS) entry which is preliminary data.</text>
</comment>
<protein>
    <recommendedName>
        <fullName evidence="9">Entericidin, EcnA/B family</fullName>
    </recommendedName>
</protein>
<evidence type="ECO:0000256" key="6">
    <source>
        <dbReference type="ARBA" id="ARBA00023288"/>
    </source>
</evidence>
<dbReference type="Pfam" id="PF08085">
    <property type="entry name" value="Entericidin"/>
    <property type="match status" value="1"/>
</dbReference>
<name>A0A432YVQ0_9GAMM</name>
<dbReference type="GO" id="GO:0009636">
    <property type="term" value="P:response to toxic substance"/>
    <property type="evidence" value="ECO:0007669"/>
    <property type="project" value="InterPro"/>
</dbReference>
<evidence type="ECO:0000256" key="2">
    <source>
        <dbReference type="ARBA" id="ARBA00022475"/>
    </source>
</evidence>
<evidence type="ECO:0000256" key="5">
    <source>
        <dbReference type="ARBA" id="ARBA00023139"/>
    </source>
</evidence>
<evidence type="ECO:0000313" key="7">
    <source>
        <dbReference type="EMBL" id="RUO67404.1"/>
    </source>
</evidence>
<evidence type="ECO:0000256" key="4">
    <source>
        <dbReference type="ARBA" id="ARBA00023136"/>
    </source>
</evidence>
<evidence type="ECO:0000256" key="1">
    <source>
        <dbReference type="ARBA" id="ARBA00010296"/>
    </source>
</evidence>
<dbReference type="Proteomes" id="UP000288361">
    <property type="component" value="Unassembled WGS sequence"/>
</dbReference>
<evidence type="ECO:0008006" key="9">
    <source>
        <dbReference type="Google" id="ProtNLM"/>
    </source>
</evidence>
<gene>
    <name evidence="7" type="ORF">CWI73_00615</name>
</gene>
<keyword evidence="3" id="KW-0732">Signal</keyword>
<keyword evidence="2" id="KW-1003">Cell membrane</keyword>
<dbReference type="PROSITE" id="PS51257">
    <property type="entry name" value="PROKAR_LIPOPROTEIN"/>
    <property type="match status" value="1"/>
</dbReference>
<keyword evidence="6" id="KW-0449">Lipoprotein</keyword>
<proteinExistence type="inferred from homology"/>
<dbReference type="InterPro" id="IPR012556">
    <property type="entry name" value="Entericidin"/>
</dbReference>
<comment type="similarity">
    <text evidence="1">Belongs to the EcnA/EcnB lipoprotein family.</text>
</comment>
<dbReference type="AlphaFoldDB" id="A0A432YVQ0"/>
<dbReference type="GO" id="GO:0016020">
    <property type="term" value="C:membrane"/>
    <property type="evidence" value="ECO:0007669"/>
    <property type="project" value="InterPro"/>
</dbReference>
<evidence type="ECO:0000313" key="8">
    <source>
        <dbReference type="Proteomes" id="UP000288361"/>
    </source>
</evidence>
<dbReference type="EMBL" id="PIQA01000001">
    <property type="protein sequence ID" value="RUO67404.1"/>
    <property type="molecule type" value="Genomic_DNA"/>
</dbReference>
<keyword evidence="5" id="KW-0564">Palmitate</keyword>
<evidence type="ECO:0000256" key="3">
    <source>
        <dbReference type="ARBA" id="ARBA00022729"/>
    </source>
</evidence>